<comment type="caution">
    <text evidence="2">The sequence shown here is derived from an EMBL/GenBank/DDBJ whole genome shotgun (WGS) entry which is preliminary data.</text>
</comment>
<proteinExistence type="predicted"/>
<sequence>MPWWVTFLNSLAGVVSAGFGAMSLARPRALAPHSQAHSSRFFPAMYAARAIPLGLLIGVVVWLVPVPSGLLLLLGVAAVAQLADISIGISYRMWGMVAGASFGAACHVTGVLFSLRA</sequence>
<feature type="transmembrane region" description="Helical" evidence="1">
    <location>
        <begin position="70"/>
        <end position="89"/>
    </location>
</feature>
<feature type="transmembrane region" description="Helical" evidence="1">
    <location>
        <begin position="96"/>
        <end position="115"/>
    </location>
</feature>
<gene>
    <name evidence="2" type="ORF">FHU41_000802</name>
</gene>
<evidence type="ECO:0000313" key="2">
    <source>
        <dbReference type="EMBL" id="NYE94581.1"/>
    </source>
</evidence>
<name>A0A7Y9S6F7_9MICC</name>
<evidence type="ECO:0000256" key="1">
    <source>
        <dbReference type="SAM" id="Phobius"/>
    </source>
</evidence>
<keyword evidence="1" id="KW-0472">Membrane</keyword>
<dbReference type="EMBL" id="JACBYQ010000001">
    <property type="protein sequence ID" value="NYE94581.1"/>
    <property type="molecule type" value="Genomic_DNA"/>
</dbReference>
<evidence type="ECO:0000313" key="3">
    <source>
        <dbReference type="Proteomes" id="UP000521748"/>
    </source>
</evidence>
<keyword evidence="3" id="KW-1185">Reference proteome</keyword>
<dbReference type="RefSeq" id="WP_179388326.1">
    <property type="nucleotide sequence ID" value="NZ_JACBYQ010000001.1"/>
</dbReference>
<reference evidence="2 3" key="1">
    <citation type="submission" date="2020-07" db="EMBL/GenBank/DDBJ databases">
        <title>Sequencing the genomes of 1000 actinobacteria strains.</title>
        <authorList>
            <person name="Klenk H.-P."/>
        </authorList>
    </citation>
    <scope>NUCLEOTIDE SEQUENCE [LARGE SCALE GENOMIC DNA]</scope>
    <source>
        <strain evidence="2 3">DSM 102047</strain>
    </source>
</reference>
<keyword evidence="1" id="KW-1133">Transmembrane helix</keyword>
<dbReference type="Proteomes" id="UP000521748">
    <property type="component" value="Unassembled WGS sequence"/>
</dbReference>
<feature type="transmembrane region" description="Helical" evidence="1">
    <location>
        <begin position="46"/>
        <end position="64"/>
    </location>
</feature>
<dbReference type="AlphaFoldDB" id="A0A7Y9S6F7"/>
<protein>
    <submittedName>
        <fullName evidence="2">Uncharacterized protein</fullName>
    </submittedName>
</protein>
<feature type="transmembrane region" description="Helical" evidence="1">
    <location>
        <begin position="6"/>
        <end position="25"/>
    </location>
</feature>
<keyword evidence="1" id="KW-0812">Transmembrane</keyword>
<organism evidence="2 3">
    <name type="scientific">Psychromicrobium silvestre</name>
    <dbReference type="NCBI Taxonomy" id="1645614"/>
    <lineage>
        <taxon>Bacteria</taxon>
        <taxon>Bacillati</taxon>
        <taxon>Actinomycetota</taxon>
        <taxon>Actinomycetes</taxon>
        <taxon>Micrococcales</taxon>
        <taxon>Micrococcaceae</taxon>
        <taxon>Psychromicrobium</taxon>
    </lineage>
</organism>
<accession>A0A7Y9S6F7</accession>